<dbReference type="Proteomes" id="UP000653644">
    <property type="component" value="Unassembled WGS sequence"/>
</dbReference>
<dbReference type="RefSeq" id="WP_189892910.1">
    <property type="nucleotide sequence ID" value="NZ_BMVN01000037.1"/>
</dbReference>
<reference evidence="2" key="1">
    <citation type="journal article" date="2019" name="Int. J. Syst. Evol. Microbiol.">
        <title>The Global Catalogue of Microorganisms (GCM) 10K type strain sequencing project: providing services to taxonomists for standard genome sequencing and annotation.</title>
        <authorList>
            <consortium name="The Broad Institute Genomics Platform"/>
            <consortium name="The Broad Institute Genome Sequencing Center for Infectious Disease"/>
            <person name="Wu L."/>
            <person name="Ma J."/>
        </authorList>
    </citation>
    <scope>NUCLEOTIDE SEQUENCE [LARGE SCALE GENOMIC DNA]</scope>
    <source>
        <strain evidence="2">JCM 4733</strain>
    </source>
</reference>
<comment type="caution">
    <text evidence="1">The sequence shown here is derived from an EMBL/GenBank/DDBJ whole genome shotgun (WGS) entry which is preliminary data.</text>
</comment>
<evidence type="ECO:0000313" key="2">
    <source>
        <dbReference type="Proteomes" id="UP000653644"/>
    </source>
</evidence>
<keyword evidence="2" id="KW-1185">Reference proteome</keyword>
<name>A0ABQ3D642_9ACTN</name>
<dbReference type="EMBL" id="BMVN01000037">
    <property type="protein sequence ID" value="GHA56530.1"/>
    <property type="molecule type" value="Genomic_DNA"/>
</dbReference>
<sequence>MGRVRRQTLRDLVAEATTDEKAFKAKARITLRSSYSSSYRQMPPPLPNTWGFKCDTTACRPVMDALACWWRSGTRSAAGRCTSRAGSGG</sequence>
<protein>
    <submittedName>
        <fullName evidence="1">Uncharacterized protein</fullName>
    </submittedName>
</protein>
<accession>A0ABQ3D642</accession>
<gene>
    <name evidence="1" type="ORF">GCM10010345_71280</name>
</gene>
<evidence type="ECO:0000313" key="1">
    <source>
        <dbReference type="EMBL" id="GHA56530.1"/>
    </source>
</evidence>
<organism evidence="1 2">
    <name type="scientific">Streptomyces canarius</name>
    <dbReference type="NCBI Taxonomy" id="285453"/>
    <lineage>
        <taxon>Bacteria</taxon>
        <taxon>Bacillati</taxon>
        <taxon>Actinomycetota</taxon>
        <taxon>Actinomycetes</taxon>
        <taxon>Kitasatosporales</taxon>
        <taxon>Streptomycetaceae</taxon>
        <taxon>Streptomyces</taxon>
    </lineage>
</organism>
<proteinExistence type="predicted"/>